<dbReference type="InterPro" id="IPR010657">
    <property type="entry name" value="ImpA_N"/>
</dbReference>
<feature type="domain" description="ImpA N-terminal" evidence="1">
    <location>
        <begin position="22"/>
        <end position="111"/>
    </location>
</feature>
<dbReference type="Proteomes" id="UP000054893">
    <property type="component" value="Unassembled WGS sequence"/>
</dbReference>
<dbReference type="AlphaFoldDB" id="A0A158GPR9"/>
<name>A0A158GPR9_CABSO</name>
<evidence type="ECO:0000313" key="2">
    <source>
        <dbReference type="EMBL" id="SAL34052.1"/>
    </source>
</evidence>
<sequence length="114" mass="12581">MNAKKQATAKARPNEAVSHDWLAPISTDAPCGPDLEYDPEYVVMSAKSTAQPDAQYGNFVGSAETVNWGDIDRDCRRLMLRTKDIRIAVLFTRCRTRLAGAMGFREGRTTCALA</sequence>
<dbReference type="InterPro" id="IPR017740">
    <property type="entry name" value="TssA-like"/>
</dbReference>
<dbReference type="PANTHER" id="PTHR37951">
    <property type="entry name" value="CYTOPLASMIC PROTEIN-RELATED"/>
    <property type="match status" value="1"/>
</dbReference>
<organism evidence="2 3">
    <name type="scientific">Caballeronia sordidicola</name>
    <name type="common">Burkholderia sordidicola</name>
    <dbReference type="NCBI Taxonomy" id="196367"/>
    <lineage>
        <taxon>Bacteria</taxon>
        <taxon>Pseudomonadati</taxon>
        <taxon>Pseudomonadota</taxon>
        <taxon>Betaproteobacteria</taxon>
        <taxon>Burkholderiales</taxon>
        <taxon>Burkholderiaceae</taxon>
        <taxon>Caballeronia</taxon>
    </lineage>
</organism>
<dbReference type="PANTHER" id="PTHR37951:SF1">
    <property type="entry name" value="TYPE VI SECRETION SYSTEM COMPONENT TSSA1"/>
    <property type="match status" value="1"/>
</dbReference>
<evidence type="ECO:0000259" key="1">
    <source>
        <dbReference type="Pfam" id="PF06812"/>
    </source>
</evidence>
<protein>
    <submittedName>
        <fullName evidence="2">ImpA domain-containing protein</fullName>
    </submittedName>
</protein>
<gene>
    <name evidence="2" type="ORF">AWB64_03283</name>
</gene>
<accession>A0A158GPR9</accession>
<reference evidence="2 3" key="1">
    <citation type="submission" date="2016-01" db="EMBL/GenBank/DDBJ databases">
        <authorList>
            <person name="Oliw E.H."/>
        </authorList>
    </citation>
    <scope>NUCLEOTIDE SEQUENCE [LARGE SCALE GENOMIC DNA]</scope>
    <source>
        <strain evidence="2">LMG 22029</strain>
    </source>
</reference>
<dbReference type="EMBL" id="FCOC02000009">
    <property type="protein sequence ID" value="SAL34052.1"/>
    <property type="molecule type" value="Genomic_DNA"/>
</dbReference>
<dbReference type="Pfam" id="PF06812">
    <property type="entry name" value="ImpA_N"/>
    <property type="match status" value="1"/>
</dbReference>
<evidence type="ECO:0000313" key="3">
    <source>
        <dbReference type="Proteomes" id="UP000054893"/>
    </source>
</evidence>
<proteinExistence type="predicted"/>